<dbReference type="AlphaFoldDB" id="A0AAE4SBA1"/>
<dbReference type="EC" id="3.5.1.88" evidence="2"/>
<dbReference type="CDD" id="cd00487">
    <property type="entry name" value="Pep_deformylase"/>
    <property type="match status" value="1"/>
</dbReference>
<evidence type="ECO:0000313" key="3">
    <source>
        <dbReference type="Proteomes" id="UP001283212"/>
    </source>
</evidence>
<dbReference type="SUPFAM" id="SSF56420">
    <property type="entry name" value="Peptide deformylase"/>
    <property type="match status" value="1"/>
</dbReference>
<dbReference type="PANTHER" id="PTHR10458">
    <property type="entry name" value="PEPTIDE DEFORMYLASE"/>
    <property type="match status" value="1"/>
</dbReference>
<dbReference type="PRINTS" id="PR01576">
    <property type="entry name" value="PDEFORMYLASE"/>
</dbReference>
<dbReference type="EMBL" id="JAWDKB010000002">
    <property type="protein sequence ID" value="MDV0443286.1"/>
    <property type="molecule type" value="Genomic_DNA"/>
</dbReference>
<dbReference type="InterPro" id="IPR023635">
    <property type="entry name" value="Peptide_deformylase"/>
</dbReference>
<evidence type="ECO:0000256" key="1">
    <source>
        <dbReference type="ARBA" id="ARBA00010759"/>
    </source>
</evidence>
<keyword evidence="3" id="KW-1185">Reference proteome</keyword>
<protein>
    <submittedName>
        <fullName evidence="2">Peptide deformylase</fullName>
        <ecNumber evidence="2">3.5.1.88</ecNumber>
    </submittedName>
</protein>
<dbReference type="PANTHER" id="PTHR10458:SF22">
    <property type="entry name" value="PEPTIDE DEFORMYLASE"/>
    <property type="match status" value="1"/>
</dbReference>
<dbReference type="PIRSF" id="PIRSF004749">
    <property type="entry name" value="Pep_def"/>
    <property type="match status" value="1"/>
</dbReference>
<dbReference type="Gene3D" id="3.90.45.10">
    <property type="entry name" value="Peptide deformylase"/>
    <property type="match status" value="1"/>
</dbReference>
<name>A0AAE4SBA1_9EURY</name>
<dbReference type="Pfam" id="PF01327">
    <property type="entry name" value="Pep_deformylase"/>
    <property type="match status" value="1"/>
</dbReference>
<reference evidence="2 3" key="1">
    <citation type="submission" date="2023-06" db="EMBL/GenBank/DDBJ databases">
        <title>Genome sequence of Methancorpusculaceae sp. Cs1.</title>
        <authorList>
            <person name="Protasov E."/>
            <person name="Platt K."/>
            <person name="Poehlein A."/>
            <person name="Daniel R."/>
            <person name="Brune A."/>
        </authorList>
    </citation>
    <scope>NUCLEOTIDE SEQUENCE [LARGE SCALE GENOMIC DNA]</scope>
    <source>
        <strain evidence="2 3">Cs1</strain>
    </source>
</reference>
<proteinExistence type="inferred from homology"/>
<evidence type="ECO:0000313" key="2">
    <source>
        <dbReference type="EMBL" id="MDV0443286.1"/>
    </source>
</evidence>
<dbReference type="InterPro" id="IPR036821">
    <property type="entry name" value="Peptide_deformylase_sf"/>
</dbReference>
<dbReference type="Proteomes" id="UP001283212">
    <property type="component" value="Unassembled WGS sequence"/>
</dbReference>
<comment type="similarity">
    <text evidence="1">Belongs to the polypeptide deformylase family.</text>
</comment>
<accession>A0AAE4SBA1</accession>
<sequence length="180" mass="20176">MYRDMQTKYYTMIREIRQYGDPVLSGTAETVPEMTPDVQEILTDMWDTMAANRCVGLSAPQIGVSLRLFVINAGGVVIRGANPEVLSVGALVEETEGSPCVPGIQRPVRRPRKIAVRYLDESGELIECELKGVSARAFLHEKDHHEGKLFIDHLKPVQRKLIQKDLDKIAASQTRTEMDI</sequence>
<dbReference type="HAMAP" id="MF_00163">
    <property type="entry name" value="Pep_deformylase"/>
    <property type="match status" value="1"/>
</dbReference>
<keyword evidence="2" id="KW-0378">Hydrolase</keyword>
<gene>
    <name evidence="2" type="primary">def_1</name>
    <name evidence="2" type="ORF">McpCs1_06560</name>
</gene>
<dbReference type="GO" id="GO:0042586">
    <property type="term" value="F:peptide deformylase activity"/>
    <property type="evidence" value="ECO:0007669"/>
    <property type="project" value="UniProtKB-EC"/>
</dbReference>
<comment type="caution">
    <text evidence="2">The sequence shown here is derived from an EMBL/GenBank/DDBJ whole genome shotgun (WGS) entry which is preliminary data.</text>
</comment>
<organism evidence="2 3">
    <name type="scientific">Methanorbis rubei</name>
    <dbReference type="NCBI Taxonomy" id="3028300"/>
    <lineage>
        <taxon>Archaea</taxon>
        <taxon>Methanobacteriati</taxon>
        <taxon>Methanobacteriota</taxon>
        <taxon>Stenosarchaea group</taxon>
        <taxon>Methanomicrobia</taxon>
        <taxon>Methanomicrobiales</taxon>
        <taxon>Methanocorpusculaceae</taxon>
        <taxon>Methanorbis</taxon>
    </lineage>
</organism>